<comment type="similarity">
    <text evidence="1">Belongs to the bacterial sugar transferase family.</text>
</comment>
<dbReference type="AlphaFoldDB" id="A0A1Y0IG80"/>
<protein>
    <submittedName>
        <fullName evidence="4">Sugar transferase</fullName>
    </submittedName>
</protein>
<keyword evidence="2" id="KW-0472">Membrane</keyword>
<feature type="transmembrane region" description="Helical" evidence="2">
    <location>
        <begin position="7"/>
        <end position="28"/>
    </location>
</feature>
<name>A0A1Y0IG80_9GAMM</name>
<dbReference type="OrthoDB" id="9808602at2"/>
<dbReference type="PANTHER" id="PTHR30576:SF20">
    <property type="entry name" value="QUINOVOSAMINEPHOSPHOTRANSFERAE-RELATED"/>
    <property type="match status" value="1"/>
</dbReference>
<proteinExistence type="inferred from homology"/>
<evidence type="ECO:0000313" key="4">
    <source>
        <dbReference type="EMBL" id="ARU59502.1"/>
    </source>
</evidence>
<accession>A0A1Y0IG80</accession>
<keyword evidence="5" id="KW-1185">Reference proteome</keyword>
<evidence type="ECO:0000256" key="1">
    <source>
        <dbReference type="ARBA" id="ARBA00006464"/>
    </source>
</evidence>
<evidence type="ECO:0000256" key="2">
    <source>
        <dbReference type="SAM" id="Phobius"/>
    </source>
</evidence>
<dbReference type="Proteomes" id="UP000196027">
    <property type="component" value="Chromosome"/>
</dbReference>
<keyword evidence="2" id="KW-0812">Transmembrane</keyword>
<organism evidence="4 5">
    <name type="scientific">Oleiphilus messinensis</name>
    <dbReference type="NCBI Taxonomy" id="141451"/>
    <lineage>
        <taxon>Bacteria</taxon>
        <taxon>Pseudomonadati</taxon>
        <taxon>Pseudomonadota</taxon>
        <taxon>Gammaproteobacteria</taxon>
        <taxon>Oceanospirillales</taxon>
        <taxon>Oleiphilaceae</taxon>
        <taxon>Oleiphilus</taxon>
    </lineage>
</organism>
<keyword evidence="2" id="KW-1133">Transmembrane helix</keyword>
<dbReference type="GO" id="GO:0016780">
    <property type="term" value="F:phosphotransferase activity, for other substituted phosphate groups"/>
    <property type="evidence" value="ECO:0007669"/>
    <property type="project" value="TreeGrafter"/>
</dbReference>
<evidence type="ECO:0000259" key="3">
    <source>
        <dbReference type="Pfam" id="PF02397"/>
    </source>
</evidence>
<reference evidence="4 5" key="1">
    <citation type="submission" date="2017-05" db="EMBL/GenBank/DDBJ databases">
        <title>Genomic insights into alkan degradation activity of Oleiphilus messinensis.</title>
        <authorList>
            <person name="Kozyavkin S.A."/>
            <person name="Slesarev A.I."/>
            <person name="Golyshin P.N."/>
            <person name="Korzhenkov A."/>
            <person name="Golyshina O.N."/>
            <person name="Toshchakov S.V."/>
        </authorList>
    </citation>
    <scope>NUCLEOTIDE SEQUENCE [LARGE SCALE GENOMIC DNA]</scope>
    <source>
        <strain evidence="4 5">ME102</strain>
    </source>
</reference>
<keyword evidence="4" id="KW-0808">Transferase</keyword>
<dbReference type="KEGG" id="ome:OLMES_5522"/>
<dbReference type="EMBL" id="CP021425">
    <property type="protein sequence ID" value="ARU59502.1"/>
    <property type="molecule type" value="Genomic_DNA"/>
</dbReference>
<sequence>MTRLLDITLACLALILFAPIMVLIILVLRFSGEGEIFFVQDRVGKQGNMFKLLKFATMLKNSPNMGTGTVTLQNDPRILPVGQFLRRSKLNELPQLWNILVGDMSVVGPRPQSKRCFDVFPESTRRSIVKVRPGLSGIGSILFSDEERLLAGERSEDFYDTVIAPYKGAVEEWYIVNQSLRIYILIIVATLLVFIIPSKRFVWRVFPDLPKPPVELQFAFN</sequence>
<dbReference type="Pfam" id="PF02397">
    <property type="entry name" value="Bac_transf"/>
    <property type="match status" value="1"/>
</dbReference>
<gene>
    <name evidence="4" type="ORF">OLMES_5522</name>
</gene>
<dbReference type="InterPro" id="IPR003362">
    <property type="entry name" value="Bact_transf"/>
</dbReference>
<dbReference type="RefSeq" id="WP_087464168.1">
    <property type="nucleotide sequence ID" value="NZ_CP021425.1"/>
</dbReference>
<feature type="domain" description="Bacterial sugar transferase" evidence="3">
    <location>
        <begin position="3"/>
        <end position="194"/>
    </location>
</feature>
<dbReference type="PANTHER" id="PTHR30576">
    <property type="entry name" value="COLANIC BIOSYNTHESIS UDP-GLUCOSE LIPID CARRIER TRANSFERASE"/>
    <property type="match status" value="1"/>
</dbReference>
<feature type="transmembrane region" description="Helical" evidence="2">
    <location>
        <begin position="180"/>
        <end position="197"/>
    </location>
</feature>
<evidence type="ECO:0000313" key="5">
    <source>
        <dbReference type="Proteomes" id="UP000196027"/>
    </source>
</evidence>